<evidence type="ECO:0000256" key="1">
    <source>
        <dbReference type="SAM" id="Phobius"/>
    </source>
</evidence>
<name>A0A9W8LIC3_9FUNG</name>
<evidence type="ECO:0000313" key="3">
    <source>
        <dbReference type="Proteomes" id="UP001140217"/>
    </source>
</evidence>
<feature type="transmembrane region" description="Helical" evidence="1">
    <location>
        <begin position="143"/>
        <end position="166"/>
    </location>
</feature>
<feature type="transmembrane region" description="Helical" evidence="1">
    <location>
        <begin position="23"/>
        <end position="44"/>
    </location>
</feature>
<keyword evidence="1" id="KW-0812">Transmembrane</keyword>
<organism evidence="2 3">
    <name type="scientific">Coemansia javaensis</name>
    <dbReference type="NCBI Taxonomy" id="2761396"/>
    <lineage>
        <taxon>Eukaryota</taxon>
        <taxon>Fungi</taxon>
        <taxon>Fungi incertae sedis</taxon>
        <taxon>Zoopagomycota</taxon>
        <taxon>Kickxellomycotina</taxon>
        <taxon>Kickxellomycetes</taxon>
        <taxon>Kickxellales</taxon>
        <taxon>Kickxellaceae</taxon>
        <taxon>Coemansia</taxon>
    </lineage>
</organism>
<reference evidence="2" key="1">
    <citation type="submission" date="2022-07" db="EMBL/GenBank/DDBJ databases">
        <title>Phylogenomic reconstructions and comparative analyses of Kickxellomycotina fungi.</title>
        <authorList>
            <person name="Reynolds N.K."/>
            <person name="Stajich J.E."/>
            <person name="Barry K."/>
            <person name="Grigoriev I.V."/>
            <person name="Crous P."/>
            <person name="Smith M.E."/>
        </authorList>
    </citation>
    <scope>NUCLEOTIDE SEQUENCE</scope>
    <source>
        <strain evidence="2">NBRC 105414</strain>
    </source>
</reference>
<proteinExistence type="predicted"/>
<keyword evidence="1" id="KW-0472">Membrane</keyword>
<protein>
    <submittedName>
        <fullName evidence="2">Uncharacterized protein</fullName>
    </submittedName>
</protein>
<feature type="transmembrane region" description="Helical" evidence="1">
    <location>
        <begin position="74"/>
        <end position="92"/>
    </location>
</feature>
<evidence type="ECO:0000313" key="2">
    <source>
        <dbReference type="EMBL" id="KAJ2780190.1"/>
    </source>
</evidence>
<keyword evidence="1" id="KW-1133">Transmembrane helix</keyword>
<dbReference type="AlphaFoldDB" id="A0A9W8LIC3"/>
<comment type="caution">
    <text evidence="2">The sequence shown here is derived from an EMBL/GenBank/DDBJ whole genome shotgun (WGS) entry which is preliminary data.</text>
</comment>
<keyword evidence="3" id="KW-1185">Reference proteome</keyword>
<dbReference type="EMBL" id="JANBUL010000147">
    <property type="protein sequence ID" value="KAJ2780190.1"/>
    <property type="molecule type" value="Genomic_DNA"/>
</dbReference>
<dbReference type="Proteomes" id="UP001140217">
    <property type="component" value="Unassembled WGS sequence"/>
</dbReference>
<accession>A0A9W8LIC3</accession>
<sequence>MPGNNARNAYNRHAKNSNIFQKFLLLVIYGLVLATYIVMLVTMFTDPENAQISYGVEAGGAFGASSLAFAKAELVGDCIMVAMWMVMTIFLRRRYIGKRTNNTVHRYFAEVLFLATQICIIVSNRTFNQFIGMYVGATARMLVFNMIGASLGFIVFGILWITMVFARKSWAPSPTRA</sequence>
<gene>
    <name evidence="2" type="ORF">H4R18_003584</name>
</gene>